<dbReference type="Proteomes" id="UP000624244">
    <property type="component" value="Unassembled WGS sequence"/>
</dbReference>
<dbReference type="EMBL" id="WNKQ01000005">
    <property type="protein sequence ID" value="KAF5851153.1"/>
    <property type="molecule type" value="Genomic_DNA"/>
</dbReference>
<protein>
    <submittedName>
        <fullName evidence="1">Uncharacterized protein</fullName>
    </submittedName>
</protein>
<proteinExistence type="predicted"/>
<organism evidence="1 2">
    <name type="scientific">Cochliobolus sativus</name>
    <name type="common">Common root rot and spot blotch fungus</name>
    <name type="synonym">Bipolaris sorokiniana</name>
    <dbReference type="NCBI Taxonomy" id="45130"/>
    <lineage>
        <taxon>Eukaryota</taxon>
        <taxon>Fungi</taxon>
        <taxon>Dikarya</taxon>
        <taxon>Ascomycota</taxon>
        <taxon>Pezizomycotina</taxon>
        <taxon>Dothideomycetes</taxon>
        <taxon>Pleosporomycetidae</taxon>
        <taxon>Pleosporales</taxon>
        <taxon>Pleosporineae</taxon>
        <taxon>Pleosporaceae</taxon>
        <taxon>Bipolaris</taxon>
    </lineage>
</organism>
<sequence>MLANSIGFNQWYVDYYYYVRSPVPDSETIAGPLKPLPPSLQIEYFDTGLEAITSLPQIAKRRGMNRVTLARRHQGSSTLHVVHFQNHQSLNLQQENELLSYINRVTLCRAAPKRKMIPIWASEIAQEEIGCCWGDCFCSPPPKWTVSCLGRLRNEINTLLRLLLDKFAHYSINTLHVYNMDEKLIGVMVTADPFLLILDLGRLGCGLTFFSEKIRPIRYTPNMYKRSKL</sequence>
<dbReference type="AlphaFoldDB" id="A0A8H5ZIH7"/>
<gene>
    <name evidence="1" type="ORF">GGP41_003938</name>
</gene>
<evidence type="ECO:0000313" key="2">
    <source>
        <dbReference type="Proteomes" id="UP000624244"/>
    </source>
</evidence>
<reference evidence="1" key="1">
    <citation type="submission" date="2019-11" db="EMBL/GenBank/DDBJ databases">
        <title>Bipolaris sorokiniana Genome sequencing.</title>
        <authorList>
            <person name="Wang H."/>
        </authorList>
    </citation>
    <scope>NUCLEOTIDE SEQUENCE</scope>
</reference>
<name>A0A8H5ZIH7_COCSA</name>
<accession>A0A8H5ZIH7</accession>
<evidence type="ECO:0000313" key="1">
    <source>
        <dbReference type="EMBL" id="KAF5851153.1"/>
    </source>
</evidence>
<comment type="caution">
    <text evidence="1">The sequence shown here is derived from an EMBL/GenBank/DDBJ whole genome shotgun (WGS) entry which is preliminary data.</text>
</comment>